<name>A0ABQ6GPW2_9GAMM</name>
<reference evidence="8 9" key="1">
    <citation type="submission" date="2023-03" db="EMBL/GenBank/DDBJ databases">
        <title>Draft genome sequence of Thalassotalea insulae KCTC 62186T.</title>
        <authorList>
            <person name="Sawabe T."/>
        </authorList>
    </citation>
    <scope>NUCLEOTIDE SEQUENCE [LARGE SCALE GENOMIC DNA]</scope>
    <source>
        <strain evidence="8 9">KCTC 62186</strain>
    </source>
</reference>
<evidence type="ECO:0000256" key="1">
    <source>
        <dbReference type="ARBA" id="ARBA00022553"/>
    </source>
</evidence>
<gene>
    <name evidence="8" type="ORF">tinsulaeT_13550</name>
</gene>
<dbReference type="SUPFAM" id="SSF52172">
    <property type="entry name" value="CheY-like"/>
    <property type="match status" value="1"/>
</dbReference>
<keyword evidence="5" id="KW-0804">Transcription</keyword>
<sequence>MLNVLIADDEKLARLTIASLLKERSDIGEIYQARNGSEIRQQVTQYQPDLIFLDIQMPGQNGIDIATELQITERVIFATAYHQKSQEIKALGALDCLLKPFDDESFHRVLDHAIASVAK</sequence>
<dbReference type="PANTHER" id="PTHR48111">
    <property type="entry name" value="REGULATOR OF RPOS"/>
    <property type="match status" value="1"/>
</dbReference>
<feature type="domain" description="Response regulatory" evidence="7">
    <location>
        <begin position="3"/>
        <end position="114"/>
    </location>
</feature>
<organism evidence="8 9">
    <name type="scientific">Thalassotalea insulae</name>
    <dbReference type="NCBI Taxonomy" id="2056778"/>
    <lineage>
        <taxon>Bacteria</taxon>
        <taxon>Pseudomonadati</taxon>
        <taxon>Pseudomonadota</taxon>
        <taxon>Gammaproteobacteria</taxon>
        <taxon>Alteromonadales</taxon>
        <taxon>Colwelliaceae</taxon>
        <taxon>Thalassotalea</taxon>
    </lineage>
</organism>
<dbReference type="PANTHER" id="PTHR48111:SF1">
    <property type="entry name" value="TWO-COMPONENT RESPONSE REGULATOR ORR33"/>
    <property type="match status" value="1"/>
</dbReference>
<keyword evidence="3" id="KW-0805">Transcription regulation</keyword>
<dbReference type="EMBL" id="BSST01000001">
    <property type="protein sequence ID" value="GLX78015.1"/>
    <property type="molecule type" value="Genomic_DNA"/>
</dbReference>
<evidence type="ECO:0000256" key="5">
    <source>
        <dbReference type="ARBA" id="ARBA00023163"/>
    </source>
</evidence>
<comment type="caution">
    <text evidence="8">The sequence shown here is derived from an EMBL/GenBank/DDBJ whole genome shotgun (WGS) entry which is preliminary data.</text>
</comment>
<protein>
    <recommendedName>
        <fullName evidence="7">Response regulatory domain-containing protein</fullName>
    </recommendedName>
</protein>
<evidence type="ECO:0000259" key="7">
    <source>
        <dbReference type="PROSITE" id="PS50110"/>
    </source>
</evidence>
<keyword evidence="2" id="KW-0902">Two-component regulatory system</keyword>
<keyword evidence="1 6" id="KW-0597">Phosphoprotein</keyword>
<keyword evidence="9" id="KW-1185">Reference proteome</keyword>
<evidence type="ECO:0000313" key="9">
    <source>
        <dbReference type="Proteomes" id="UP001157186"/>
    </source>
</evidence>
<evidence type="ECO:0000256" key="6">
    <source>
        <dbReference type="PROSITE-ProRule" id="PRU00169"/>
    </source>
</evidence>
<dbReference type="PROSITE" id="PS50110">
    <property type="entry name" value="RESPONSE_REGULATORY"/>
    <property type="match status" value="1"/>
</dbReference>
<dbReference type="Pfam" id="PF00072">
    <property type="entry name" value="Response_reg"/>
    <property type="match status" value="1"/>
</dbReference>
<feature type="modified residue" description="4-aspartylphosphate" evidence="6">
    <location>
        <position position="54"/>
    </location>
</feature>
<dbReference type="SMART" id="SM00448">
    <property type="entry name" value="REC"/>
    <property type="match status" value="1"/>
</dbReference>
<dbReference type="RefSeq" id="WP_284243910.1">
    <property type="nucleotide sequence ID" value="NZ_BSST01000001.1"/>
</dbReference>
<evidence type="ECO:0000313" key="8">
    <source>
        <dbReference type="EMBL" id="GLX78015.1"/>
    </source>
</evidence>
<dbReference type="InterPro" id="IPR039420">
    <property type="entry name" value="WalR-like"/>
</dbReference>
<keyword evidence="4" id="KW-0238">DNA-binding</keyword>
<proteinExistence type="predicted"/>
<dbReference type="Proteomes" id="UP001157186">
    <property type="component" value="Unassembled WGS sequence"/>
</dbReference>
<dbReference type="Gene3D" id="3.40.50.2300">
    <property type="match status" value="1"/>
</dbReference>
<evidence type="ECO:0000256" key="3">
    <source>
        <dbReference type="ARBA" id="ARBA00023015"/>
    </source>
</evidence>
<dbReference type="InterPro" id="IPR001789">
    <property type="entry name" value="Sig_transdc_resp-reg_receiver"/>
</dbReference>
<accession>A0ABQ6GPW2</accession>
<evidence type="ECO:0000256" key="2">
    <source>
        <dbReference type="ARBA" id="ARBA00023012"/>
    </source>
</evidence>
<evidence type="ECO:0000256" key="4">
    <source>
        <dbReference type="ARBA" id="ARBA00023125"/>
    </source>
</evidence>
<dbReference type="InterPro" id="IPR011006">
    <property type="entry name" value="CheY-like_superfamily"/>
</dbReference>